<gene>
    <name evidence="2" type="ORF">ATK78_0148</name>
</gene>
<keyword evidence="2" id="KW-0808">Transferase</keyword>
<reference evidence="2 3" key="1">
    <citation type="submission" date="2019-03" db="EMBL/GenBank/DDBJ databases">
        <title>Genomic Encyclopedia of Archaeal and Bacterial Type Strains, Phase II (KMG-II): from individual species to whole genera.</title>
        <authorList>
            <person name="Goeker M."/>
        </authorList>
    </citation>
    <scope>NUCLEOTIDE SEQUENCE [LARGE SCALE GENOMIC DNA]</scope>
    <source>
        <strain evidence="2 3">DSM 19035</strain>
    </source>
</reference>
<evidence type="ECO:0000313" key="2">
    <source>
        <dbReference type="EMBL" id="TDQ11034.1"/>
    </source>
</evidence>
<dbReference type="PROSITE" id="PS51186">
    <property type="entry name" value="GNAT"/>
    <property type="match status" value="1"/>
</dbReference>
<dbReference type="CDD" id="cd04301">
    <property type="entry name" value="NAT_SF"/>
    <property type="match status" value="1"/>
</dbReference>
<feature type="domain" description="N-acetyltransferase" evidence="1">
    <location>
        <begin position="3"/>
        <end position="132"/>
    </location>
</feature>
<proteinExistence type="predicted"/>
<keyword evidence="3" id="KW-1185">Reference proteome</keyword>
<sequence length="132" mass="14612">MNLVYKTNLIPDTDAIISVYRSSGINRPIDDPERIASMFANSNLVLTAWDGELLIGISRALTDFNYSCYLSDLAISAEYQKLGIGKKLVSLTKEAIGDQCMLLLVAAPEAINYYPKIGMDTVHHAFIIKRKA</sequence>
<dbReference type="SUPFAM" id="SSF55729">
    <property type="entry name" value="Acyl-CoA N-acyltransferases (Nat)"/>
    <property type="match status" value="1"/>
</dbReference>
<evidence type="ECO:0000259" key="1">
    <source>
        <dbReference type="PROSITE" id="PS51186"/>
    </source>
</evidence>
<dbReference type="RefSeq" id="WP_133574146.1">
    <property type="nucleotide sequence ID" value="NZ_SNYC01000003.1"/>
</dbReference>
<accession>A0A4R6SWZ9</accession>
<dbReference type="Pfam" id="PF13508">
    <property type="entry name" value="Acetyltransf_7"/>
    <property type="match status" value="1"/>
</dbReference>
<dbReference type="GO" id="GO:0016747">
    <property type="term" value="F:acyltransferase activity, transferring groups other than amino-acyl groups"/>
    <property type="evidence" value="ECO:0007669"/>
    <property type="project" value="InterPro"/>
</dbReference>
<dbReference type="EMBL" id="SNYC01000003">
    <property type="protein sequence ID" value="TDQ11034.1"/>
    <property type="molecule type" value="Genomic_DNA"/>
</dbReference>
<organism evidence="2 3">
    <name type="scientific">Pedobacter metabolipauper</name>
    <dbReference type="NCBI Taxonomy" id="425513"/>
    <lineage>
        <taxon>Bacteria</taxon>
        <taxon>Pseudomonadati</taxon>
        <taxon>Bacteroidota</taxon>
        <taxon>Sphingobacteriia</taxon>
        <taxon>Sphingobacteriales</taxon>
        <taxon>Sphingobacteriaceae</taxon>
        <taxon>Pedobacter</taxon>
    </lineage>
</organism>
<dbReference type="OrthoDB" id="9775804at2"/>
<evidence type="ECO:0000313" key="3">
    <source>
        <dbReference type="Proteomes" id="UP000295620"/>
    </source>
</evidence>
<dbReference type="InterPro" id="IPR016181">
    <property type="entry name" value="Acyl_CoA_acyltransferase"/>
</dbReference>
<dbReference type="Proteomes" id="UP000295620">
    <property type="component" value="Unassembled WGS sequence"/>
</dbReference>
<dbReference type="Gene3D" id="3.40.630.30">
    <property type="match status" value="1"/>
</dbReference>
<dbReference type="PANTHER" id="PTHR43233">
    <property type="entry name" value="FAMILY N-ACETYLTRANSFERASE, PUTATIVE (AFU_ORTHOLOGUE AFUA_6G03350)-RELATED"/>
    <property type="match status" value="1"/>
</dbReference>
<dbReference type="PANTHER" id="PTHR43233:SF1">
    <property type="entry name" value="FAMILY N-ACETYLTRANSFERASE, PUTATIVE (AFU_ORTHOLOGUE AFUA_6G03350)-RELATED"/>
    <property type="match status" value="1"/>
</dbReference>
<dbReference type="InterPro" id="IPR000182">
    <property type="entry name" value="GNAT_dom"/>
</dbReference>
<name>A0A4R6SWZ9_9SPHI</name>
<protein>
    <submittedName>
        <fullName evidence="2">Acetyltransferase (GNAT) family protein</fullName>
    </submittedName>
</protein>
<dbReference type="AlphaFoldDB" id="A0A4R6SWZ9"/>
<dbReference type="InterPro" id="IPR053144">
    <property type="entry name" value="Acetyltransferase_Butenolide"/>
</dbReference>
<comment type="caution">
    <text evidence="2">The sequence shown here is derived from an EMBL/GenBank/DDBJ whole genome shotgun (WGS) entry which is preliminary data.</text>
</comment>